<dbReference type="InterPro" id="IPR003594">
    <property type="entry name" value="HATPase_dom"/>
</dbReference>
<reference evidence="4" key="1">
    <citation type="journal article" date="2019" name="Int. J. Syst. Evol. Microbiol.">
        <title>The Global Catalogue of Microorganisms (GCM) 10K type strain sequencing project: providing services to taxonomists for standard genome sequencing and annotation.</title>
        <authorList>
            <consortium name="The Broad Institute Genomics Platform"/>
            <consortium name="The Broad Institute Genome Sequencing Center for Infectious Disease"/>
            <person name="Wu L."/>
            <person name="Ma J."/>
        </authorList>
    </citation>
    <scope>NUCLEOTIDE SEQUENCE [LARGE SCALE GENOMIC DNA]</scope>
    <source>
        <strain evidence="4">KCTC 42866</strain>
    </source>
</reference>
<dbReference type="PANTHER" id="PTHR43065:SF23">
    <property type="entry name" value="SENSOR HISTIDINE KINASE PDTAS"/>
    <property type="match status" value="1"/>
</dbReference>
<feature type="region of interest" description="Disordered" evidence="1">
    <location>
        <begin position="623"/>
        <end position="642"/>
    </location>
</feature>
<dbReference type="Pfam" id="PF02518">
    <property type="entry name" value="HATPase_c"/>
    <property type="match status" value="1"/>
</dbReference>
<dbReference type="Pfam" id="PF13589">
    <property type="entry name" value="HATPase_c_3"/>
    <property type="match status" value="1"/>
</dbReference>
<organism evidence="3 4">
    <name type="scientific">Pedobacter vanadiisoli</name>
    <dbReference type="NCBI Taxonomy" id="1761975"/>
    <lineage>
        <taxon>Bacteria</taxon>
        <taxon>Pseudomonadati</taxon>
        <taxon>Bacteroidota</taxon>
        <taxon>Sphingobacteriia</taxon>
        <taxon>Sphingobacteriales</taxon>
        <taxon>Sphingobacteriaceae</taxon>
        <taxon>Pedobacter</taxon>
    </lineage>
</organism>
<dbReference type="EMBL" id="JBHULL010000007">
    <property type="protein sequence ID" value="MFD2582487.1"/>
    <property type="molecule type" value="Genomic_DNA"/>
</dbReference>
<comment type="caution">
    <text evidence="3">The sequence shown here is derived from an EMBL/GenBank/DDBJ whole genome shotgun (WGS) entry which is preliminary data.</text>
</comment>
<feature type="domain" description="Histidine kinase/HSP90-like ATPase" evidence="2">
    <location>
        <begin position="775"/>
        <end position="875"/>
    </location>
</feature>
<dbReference type="InterPro" id="IPR036890">
    <property type="entry name" value="HATPase_C_sf"/>
</dbReference>
<dbReference type="SUPFAM" id="SSF55874">
    <property type="entry name" value="ATPase domain of HSP90 chaperone/DNA topoisomerase II/histidine kinase"/>
    <property type="match status" value="2"/>
</dbReference>
<evidence type="ECO:0000313" key="4">
    <source>
        <dbReference type="Proteomes" id="UP001597461"/>
    </source>
</evidence>
<dbReference type="Proteomes" id="UP001597461">
    <property type="component" value="Unassembled WGS sequence"/>
</dbReference>
<feature type="region of interest" description="Disordered" evidence="1">
    <location>
        <begin position="559"/>
        <end position="608"/>
    </location>
</feature>
<name>A0ABW5MH00_9SPHI</name>
<dbReference type="GO" id="GO:0005524">
    <property type="term" value="F:ATP binding"/>
    <property type="evidence" value="ECO:0007669"/>
    <property type="project" value="UniProtKB-KW"/>
</dbReference>
<gene>
    <name evidence="3" type="ORF">ACFSR6_08310</name>
</gene>
<sequence>MPGTKEELSFSIKTGLKNIIGKDLITDEYIAVFELVKNSYDAQAQNVTIVFEDNRIIIADDGKGMSKNDLEHKWFAVAYSAKKDGTEDDEEEIENEDDKWNENDESRESYRDKIKVKRFYAGAKGIGRFSCDRLGKNLILKTRARDANIISQVDINWLKFEKDAKLDFNKVKVPYESYPAAGSGVNFPNNAQNGTILEISGLSFPWEREKIKSLKHSLEKLINPFSETNVFTITIACEKYREIDESGFDEKKKPILDRDKINGPVKNSILDILNLKTTQIDIDFKDITIETKLIDRGTQVYRIKEPNHYAPLLNNLKINLYFLNRTAKVNFTRLMGIEPINYGSVFLFKNGFRVQPYGNTGDDSWGLDFRAQQGYNRFLSSRELFGRVDIITEEFEQFKEVSSRDGGLVETFGSAQLLEAFKEIGLKRLERYVVGVLWGEAFIRKKYFNTDSEGKKLRDNLLATDKDSEDYSKAKANLGSKIDFIQLMKSLADNKEIEIVEYDKNLVDLVNDNLEEVQPKFIKDLEKIAESTGDDDLKEKIFLTEQNYRNLLAEKEAAEKRAQEEETKRKAAEETARREEERRRRAEEKARREEEKRREAELATERKEKERYKAQVERLLAEQKAKEEKEKREREEEKNKDLNEKLSLEKQKNTYLSATRKTLSGEDAEQLVHSIDLYVGNASTHFEALFNRIDSFDLKTKEDLYFIKSNLDRALKVSQIIIKSNFDYKSAKHKVDLSKYIEEYVKDSALSRKDKLSVEISNSASHNALISTIDIDIIIDNLVSNSVKAGATKISIDLSKNDDKLVMDYYDNGRGLPDIFLRNQDEIYNLGTRESQEKGSGIGMYDIYTRITALKGSISILGNNLKLKGAGFQLTFK</sequence>
<accession>A0ABW5MH00</accession>
<feature type="region of interest" description="Disordered" evidence="1">
    <location>
        <begin position="86"/>
        <end position="107"/>
    </location>
</feature>
<keyword evidence="3" id="KW-0547">Nucleotide-binding</keyword>
<dbReference type="RefSeq" id="WP_379077496.1">
    <property type="nucleotide sequence ID" value="NZ_JBHULL010000007.1"/>
</dbReference>
<evidence type="ECO:0000259" key="2">
    <source>
        <dbReference type="Pfam" id="PF02518"/>
    </source>
</evidence>
<feature type="compositionally biased region" description="Basic and acidic residues" evidence="1">
    <location>
        <begin position="98"/>
        <end position="107"/>
    </location>
</feature>
<keyword evidence="3" id="KW-0067">ATP-binding</keyword>
<proteinExistence type="predicted"/>
<protein>
    <submittedName>
        <fullName evidence="3">ATP-binding protein</fullName>
    </submittedName>
</protein>
<evidence type="ECO:0000256" key="1">
    <source>
        <dbReference type="SAM" id="MobiDB-lite"/>
    </source>
</evidence>
<keyword evidence="4" id="KW-1185">Reference proteome</keyword>
<feature type="compositionally biased region" description="Acidic residues" evidence="1">
    <location>
        <begin position="86"/>
        <end position="97"/>
    </location>
</feature>
<dbReference type="Gene3D" id="3.30.565.10">
    <property type="entry name" value="Histidine kinase-like ATPase, C-terminal domain"/>
    <property type="match status" value="2"/>
</dbReference>
<evidence type="ECO:0000313" key="3">
    <source>
        <dbReference type="EMBL" id="MFD2582487.1"/>
    </source>
</evidence>
<dbReference type="PANTHER" id="PTHR43065">
    <property type="entry name" value="SENSOR HISTIDINE KINASE"/>
    <property type="match status" value="1"/>
</dbReference>